<protein>
    <submittedName>
        <fullName evidence="4">Uncharacterized protein</fullName>
    </submittedName>
</protein>
<dbReference type="Pfam" id="PF13516">
    <property type="entry name" value="LRR_6"/>
    <property type="match status" value="4"/>
</dbReference>
<feature type="chain" id="PRO_5047378752" evidence="3">
    <location>
        <begin position="22"/>
        <end position="206"/>
    </location>
</feature>
<dbReference type="SMART" id="SM00368">
    <property type="entry name" value="LRR_RI"/>
    <property type="match status" value="4"/>
</dbReference>
<keyword evidence="3" id="KW-0732">Signal</keyword>
<name>A0ABV0T743_9TELE</name>
<sequence length="206" mass="22907">MFEIFNVCLLNMCFTLNCSSSQSGSILADSVPAVKELYKLEFELGPENGPLALPKLWDLLPGLHNLQHLDVENSKIGDKGAEKLANALVFLRSLEILNLSENCIGDQGVKKLALTLKDLPKLHCLSLYSNVISDEGAESLAAVLPHMASLTDLDVKYNKMTDVGAQSLGASLRNCKKVKTLRMWNQCIPYGVFERLQQQDHRILWH</sequence>
<dbReference type="EMBL" id="JAHRIQ010023572">
    <property type="protein sequence ID" value="MEQ2228200.1"/>
    <property type="molecule type" value="Genomic_DNA"/>
</dbReference>
<evidence type="ECO:0000256" key="3">
    <source>
        <dbReference type="SAM" id="SignalP"/>
    </source>
</evidence>
<evidence type="ECO:0000256" key="2">
    <source>
        <dbReference type="ARBA" id="ARBA00022737"/>
    </source>
</evidence>
<reference evidence="4 5" key="1">
    <citation type="submission" date="2021-06" db="EMBL/GenBank/DDBJ databases">
        <authorList>
            <person name="Palmer J.M."/>
        </authorList>
    </citation>
    <scope>NUCLEOTIDE SEQUENCE [LARGE SCALE GENOMIC DNA]</scope>
    <source>
        <strain evidence="5">if_2019</strain>
        <tissue evidence="4">Muscle</tissue>
    </source>
</reference>
<evidence type="ECO:0000313" key="5">
    <source>
        <dbReference type="Proteomes" id="UP001482620"/>
    </source>
</evidence>
<dbReference type="InterPro" id="IPR001611">
    <property type="entry name" value="Leu-rich_rpt"/>
</dbReference>
<dbReference type="Proteomes" id="UP001482620">
    <property type="component" value="Unassembled WGS sequence"/>
</dbReference>
<dbReference type="InterPro" id="IPR032675">
    <property type="entry name" value="LRR_dom_sf"/>
</dbReference>
<comment type="caution">
    <text evidence="4">The sequence shown here is derived from an EMBL/GenBank/DDBJ whole genome shotgun (WGS) entry which is preliminary data.</text>
</comment>
<dbReference type="Gene3D" id="3.80.10.10">
    <property type="entry name" value="Ribonuclease Inhibitor"/>
    <property type="match status" value="1"/>
</dbReference>
<organism evidence="4 5">
    <name type="scientific">Ilyodon furcidens</name>
    <name type="common">goldbreast splitfin</name>
    <dbReference type="NCBI Taxonomy" id="33524"/>
    <lineage>
        <taxon>Eukaryota</taxon>
        <taxon>Metazoa</taxon>
        <taxon>Chordata</taxon>
        <taxon>Craniata</taxon>
        <taxon>Vertebrata</taxon>
        <taxon>Euteleostomi</taxon>
        <taxon>Actinopterygii</taxon>
        <taxon>Neopterygii</taxon>
        <taxon>Teleostei</taxon>
        <taxon>Neoteleostei</taxon>
        <taxon>Acanthomorphata</taxon>
        <taxon>Ovalentaria</taxon>
        <taxon>Atherinomorphae</taxon>
        <taxon>Cyprinodontiformes</taxon>
        <taxon>Goodeidae</taxon>
        <taxon>Ilyodon</taxon>
    </lineage>
</organism>
<dbReference type="PANTHER" id="PTHR47189">
    <property type="entry name" value="MHC CLASS II TRANSACTIVATOR"/>
    <property type="match status" value="1"/>
</dbReference>
<proteinExistence type="predicted"/>
<keyword evidence="5" id="KW-1185">Reference proteome</keyword>
<feature type="signal peptide" evidence="3">
    <location>
        <begin position="1"/>
        <end position="21"/>
    </location>
</feature>
<accession>A0ABV0T743</accession>
<dbReference type="SUPFAM" id="SSF52047">
    <property type="entry name" value="RNI-like"/>
    <property type="match status" value="1"/>
</dbReference>
<keyword evidence="2" id="KW-0677">Repeat</keyword>
<dbReference type="PANTHER" id="PTHR47189:SF1">
    <property type="entry name" value="MHC CLASS II TRANSACTIVATOR"/>
    <property type="match status" value="1"/>
</dbReference>
<evidence type="ECO:0000313" key="4">
    <source>
        <dbReference type="EMBL" id="MEQ2228200.1"/>
    </source>
</evidence>
<gene>
    <name evidence="4" type="ORF">ILYODFUR_006517</name>
</gene>
<evidence type="ECO:0000256" key="1">
    <source>
        <dbReference type="ARBA" id="ARBA00022614"/>
    </source>
</evidence>
<keyword evidence="1" id="KW-0433">Leucine-rich repeat</keyword>